<name>A0ABR3V6S4_HUMIN</name>
<keyword evidence="2" id="KW-0472">Membrane</keyword>
<feature type="compositionally biased region" description="Basic and acidic residues" evidence="1">
    <location>
        <begin position="357"/>
        <end position="371"/>
    </location>
</feature>
<dbReference type="EMBL" id="JAZGSY010000327">
    <property type="protein sequence ID" value="KAL1837121.1"/>
    <property type="molecule type" value="Genomic_DNA"/>
</dbReference>
<evidence type="ECO:0008006" key="5">
    <source>
        <dbReference type="Google" id="ProtNLM"/>
    </source>
</evidence>
<feature type="transmembrane region" description="Helical" evidence="2">
    <location>
        <begin position="7"/>
        <end position="26"/>
    </location>
</feature>
<protein>
    <recommendedName>
        <fullName evidence="5">Transmembrane protein</fullName>
    </recommendedName>
</protein>
<feature type="compositionally biased region" description="Polar residues" evidence="1">
    <location>
        <begin position="335"/>
        <end position="354"/>
    </location>
</feature>
<evidence type="ECO:0000256" key="1">
    <source>
        <dbReference type="SAM" id="MobiDB-lite"/>
    </source>
</evidence>
<reference evidence="3 4" key="1">
    <citation type="journal article" date="2024" name="Commun. Biol.">
        <title>Comparative genomic analysis of thermophilic fungi reveals convergent evolutionary adaptations and gene losses.</title>
        <authorList>
            <person name="Steindorff A.S."/>
            <person name="Aguilar-Pontes M.V."/>
            <person name="Robinson A.J."/>
            <person name="Andreopoulos B."/>
            <person name="LaButti K."/>
            <person name="Kuo A."/>
            <person name="Mondo S."/>
            <person name="Riley R."/>
            <person name="Otillar R."/>
            <person name="Haridas S."/>
            <person name="Lipzen A."/>
            <person name="Grimwood J."/>
            <person name="Schmutz J."/>
            <person name="Clum A."/>
            <person name="Reid I.D."/>
            <person name="Moisan M.C."/>
            <person name="Butler G."/>
            <person name="Nguyen T.T.M."/>
            <person name="Dewar K."/>
            <person name="Conant G."/>
            <person name="Drula E."/>
            <person name="Henrissat B."/>
            <person name="Hansel C."/>
            <person name="Singer S."/>
            <person name="Hutchinson M.I."/>
            <person name="de Vries R.P."/>
            <person name="Natvig D.O."/>
            <person name="Powell A.J."/>
            <person name="Tsang A."/>
            <person name="Grigoriev I.V."/>
        </authorList>
    </citation>
    <scope>NUCLEOTIDE SEQUENCE [LARGE SCALE GENOMIC DNA]</scope>
    <source>
        <strain evidence="3 4">CBS 620.91</strain>
    </source>
</reference>
<feature type="transmembrane region" description="Helical" evidence="2">
    <location>
        <begin position="240"/>
        <end position="264"/>
    </location>
</feature>
<accession>A0ABR3V6S4</accession>
<proteinExistence type="predicted"/>
<feature type="region of interest" description="Disordered" evidence="1">
    <location>
        <begin position="313"/>
        <end position="371"/>
    </location>
</feature>
<feature type="transmembrane region" description="Helical" evidence="2">
    <location>
        <begin position="177"/>
        <end position="199"/>
    </location>
</feature>
<feature type="region of interest" description="Disordered" evidence="1">
    <location>
        <begin position="116"/>
        <end position="138"/>
    </location>
</feature>
<feature type="compositionally biased region" description="Polar residues" evidence="1">
    <location>
        <begin position="313"/>
        <end position="324"/>
    </location>
</feature>
<gene>
    <name evidence="3" type="ORF">VTJ49DRAFT_4233</name>
</gene>
<evidence type="ECO:0000256" key="2">
    <source>
        <dbReference type="SAM" id="Phobius"/>
    </source>
</evidence>
<comment type="caution">
    <text evidence="3">The sequence shown here is derived from an EMBL/GenBank/DDBJ whole genome shotgun (WGS) entry which is preliminary data.</text>
</comment>
<dbReference type="Proteomes" id="UP001583172">
    <property type="component" value="Unassembled WGS sequence"/>
</dbReference>
<keyword evidence="4" id="KW-1185">Reference proteome</keyword>
<feature type="transmembrane region" description="Helical" evidence="2">
    <location>
        <begin position="206"/>
        <end position="228"/>
    </location>
</feature>
<keyword evidence="2" id="KW-0812">Transmembrane</keyword>
<sequence length="371" mass="40232">MCGCGAVTITILGIFNLIINILFLIGCVSTNPSGIAIYRVNVAHLAEVIKTRALEDSGIEVAPLAPPELLPKYWNIGMGGVCDNFTRFEVYCRSEFAPSQQMRLVLENSLRGTFRRIQEQNQTNQEEGRKSVPGEEDAEPELLTKVLTSWDEALAGISPSIVSGSEKRSTTLIRVSGALGILAGVTDLFGPVLVIAAPWHRKTATALFLMGGLLGLASGACATLVMRYGMLGAGYQEFQLSYTCAYVAGMLRVCIAIFIGIICCEFRERRKKRQDLYYTPPWERDRARNELRYSYTGWNSPYFNPGTSHFATTTLSTAGPTSPSGALGATPNAMVPSSASGPEGTSQNIPTVVVTTDECRGVADRPREKTP</sequence>
<organism evidence="3 4">
    <name type="scientific">Humicola insolens</name>
    <name type="common">Soft-rot fungus</name>
    <dbReference type="NCBI Taxonomy" id="85995"/>
    <lineage>
        <taxon>Eukaryota</taxon>
        <taxon>Fungi</taxon>
        <taxon>Dikarya</taxon>
        <taxon>Ascomycota</taxon>
        <taxon>Pezizomycotina</taxon>
        <taxon>Sordariomycetes</taxon>
        <taxon>Sordariomycetidae</taxon>
        <taxon>Sordariales</taxon>
        <taxon>Chaetomiaceae</taxon>
        <taxon>Mycothermus</taxon>
    </lineage>
</organism>
<evidence type="ECO:0000313" key="4">
    <source>
        <dbReference type="Proteomes" id="UP001583172"/>
    </source>
</evidence>
<keyword evidence="2" id="KW-1133">Transmembrane helix</keyword>
<evidence type="ECO:0000313" key="3">
    <source>
        <dbReference type="EMBL" id="KAL1837121.1"/>
    </source>
</evidence>